<keyword evidence="1" id="KW-1133">Transmembrane helix</keyword>
<organism evidence="2">
    <name type="scientific">Siphoviridae sp. ctuUw41</name>
    <dbReference type="NCBI Taxonomy" id="2826503"/>
    <lineage>
        <taxon>Viruses</taxon>
        <taxon>Duplodnaviria</taxon>
        <taxon>Heunggongvirae</taxon>
        <taxon>Uroviricota</taxon>
        <taxon>Caudoviricetes</taxon>
    </lineage>
</organism>
<proteinExistence type="predicted"/>
<feature type="transmembrane region" description="Helical" evidence="1">
    <location>
        <begin position="30"/>
        <end position="50"/>
    </location>
</feature>
<keyword evidence="1" id="KW-0472">Membrane</keyword>
<reference evidence="2" key="1">
    <citation type="journal article" date="2021" name="Proc. Natl. Acad. Sci. U.S.A.">
        <title>A Catalog of Tens of Thousands of Viruses from Human Metagenomes Reveals Hidden Associations with Chronic Diseases.</title>
        <authorList>
            <person name="Tisza M.J."/>
            <person name="Buck C.B."/>
        </authorList>
    </citation>
    <scope>NUCLEOTIDE SEQUENCE</scope>
    <source>
        <strain evidence="2">CtuUw41</strain>
    </source>
</reference>
<evidence type="ECO:0000256" key="1">
    <source>
        <dbReference type="SAM" id="Phobius"/>
    </source>
</evidence>
<accession>A0A8S5MYV1</accession>
<keyword evidence="1" id="KW-0812">Transmembrane</keyword>
<protein>
    <submittedName>
        <fullName evidence="2">Uncharacterized protein</fullName>
    </submittedName>
</protein>
<dbReference type="EMBL" id="BK015017">
    <property type="protein sequence ID" value="DAD87210.1"/>
    <property type="molecule type" value="Genomic_DNA"/>
</dbReference>
<evidence type="ECO:0000313" key="2">
    <source>
        <dbReference type="EMBL" id="DAD87210.1"/>
    </source>
</evidence>
<name>A0A8S5MYV1_9CAUD</name>
<sequence length="62" mass="7122">MTSYLRLTPLSPCKPQLVSVKSYFTLLTNYSYLLITCINILLTAVSLNQLHKTETKNFLKIE</sequence>